<comment type="caution">
    <text evidence="11">The sequence shown here is derived from an EMBL/GenBank/DDBJ whole genome shotgun (WGS) entry which is preliminary data.</text>
</comment>
<keyword evidence="2" id="KW-0808">Transferase</keyword>
<reference evidence="11" key="1">
    <citation type="journal article" date="2023" name="bioRxiv">
        <title>Improved chromosome-level genome assembly for marigold (Tagetes erecta).</title>
        <authorList>
            <person name="Jiang F."/>
            <person name="Yuan L."/>
            <person name="Wang S."/>
            <person name="Wang H."/>
            <person name="Xu D."/>
            <person name="Wang A."/>
            <person name="Fan W."/>
        </authorList>
    </citation>
    <scope>NUCLEOTIDE SEQUENCE</scope>
    <source>
        <strain evidence="11">WSJ</strain>
        <tissue evidence="11">Leaf</tissue>
    </source>
</reference>
<evidence type="ECO:0000256" key="5">
    <source>
        <dbReference type="ARBA" id="ARBA00022840"/>
    </source>
</evidence>
<evidence type="ECO:0000256" key="7">
    <source>
        <dbReference type="PIRSR" id="PIRSR000615-3"/>
    </source>
</evidence>
<dbReference type="GO" id="GO:0046872">
    <property type="term" value="F:metal ion binding"/>
    <property type="evidence" value="ECO:0007669"/>
    <property type="project" value="UniProtKB-KW"/>
</dbReference>
<sequence length="345" mass="39294">MSVLKESQHLKISFKDIKRATNNFRECIGTGGYGMVYKGELTLHGNRTTVAVKRLNEQYGQGLKEFLMEIQLLTGQNHPNLISLIGYCDEKNEKLIVYEYAEHRSLDRYLMRNGNSNSNSSSNNTTYSLTWLERLRICVHAARGLDHLHNHARNHQAIIHRDVKSSNILLDHNWIAKISDLGLSKLSLSGLDQSYVISKPCGTLGYCDPVYYDTSVVTKESDVYSFGMVLFEVFCGRLCFVKYEDGFILSAAFVKRCYEEKKLDDIIDPALRGQVSYDLMNKFSSIAYQCLHGDRAQRPPMNRVKNELEDLLKIQYLLEMSTNPYVEAPSVGSLYFPIPTQPFGA</sequence>
<name>A0AAD8K9F4_TARER</name>
<feature type="binding site" evidence="7">
    <location>
        <position position="167"/>
    </location>
    <ligand>
        <name>Mg(2+)</name>
        <dbReference type="ChEBI" id="CHEBI:18420"/>
    </ligand>
</feature>
<evidence type="ECO:0000313" key="11">
    <source>
        <dbReference type="EMBL" id="KAK1416532.1"/>
    </source>
</evidence>
<dbReference type="InterPro" id="IPR001245">
    <property type="entry name" value="Ser-Thr/Tyr_kinase_cat_dom"/>
</dbReference>
<feature type="binding site" evidence="8">
    <location>
        <position position="53"/>
    </location>
    <ligand>
        <name>ATP</name>
        <dbReference type="ChEBI" id="CHEBI:30616"/>
    </ligand>
</feature>
<evidence type="ECO:0000256" key="6">
    <source>
        <dbReference type="PIRSR" id="PIRSR000615-1"/>
    </source>
</evidence>
<protein>
    <recommendedName>
        <fullName evidence="10">Protein kinase domain-containing protein</fullName>
    </recommendedName>
</protein>
<dbReference type="GO" id="GO:0009506">
    <property type="term" value="C:plasmodesma"/>
    <property type="evidence" value="ECO:0007669"/>
    <property type="project" value="TreeGrafter"/>
</dbReference>
<dbReference type="FunFam" id="3.30.200.20:FF:000039">
    <property type="entry name" value="receptor-like protein kinase FERONIA"/>
    <property type="match status" value="1"/>
</dbReference>
<dbReference type="InterPro" id="IPR045272">
    <property type="entry name" value="ANXUR1/2-like"/>
</dbReference>
<keyword evidence="3 8" id="KW-0547">Nucleotide-binding</keyword>
<evidence type="ECO:0000256" key="4">
    <source>
        <dbReference type="ARBA" id="ARBA00022777"/>
    </source>
</evidence>
<dbReference type="GO" id="GO:0005524">
    <property type="term" value="F:ATP binding"/>
    <property type="evidence" value="ECO:0007669"/>
    <property type="project" value="UniProtKB-UniRule"/>
</dbReference>
<dbReference type="AlphaFoldDB" id="A0AAD8K9F4"/>
<dbReference type="GO" id="GO:0005886">
    <property type="term" value="C:plasma membrane"/>
    <property type="evidence" value="ECO:0007669"/>
    <property type="project" value="TreeGrafter"/>
</dbReference>
<keyword evidence="5 8" id="KW-0067">ATP-binding</keyword>
<evidence type="ECO:0000313" key="12">
    <source>
        <dbReference type="Proteomes" id="UP001229421"/>
    </source>
</evidence>
<dbReference type="Pfam" id="PF07714">
    <property type="entry name" value="PK_Tyr_Ser-Thr"/>
    <property type="match status" value="1"/>
</dbReference>
<evidence type="ECO:0000256" key="9">
    <source>
        <dbReference type="RuleBase" id="RU000304"/>
    </source>
</evidence>
<feature type="domain" description="Protein kinase" evidence="10">
    <location>
        <begin position="22"/>
        <end position="312"/>
    </location>
</feature>
<evidence type="ECO:0000256" key="8">
    <source>
        <dbReference type="PROSITE-ProRule" id="PRU10141"/>
    </source>
</evidence>
<proteinExistence type="inferred from homology"/>
<dbReference type="PROSITE" id="PS00108">
    <property type="entry name" value="PROTEIN_KINASE_ST"/>
    <property type="match status" value="1"/>
</dbReference>
<comment type="similarity">
    <text evidence="9">Belongs to the protein kinase superfamily.</text>
</comment>
<dbReference type="InterPro" id="IPR008271">
    <property type="entry name" value="Ser/Thr_kinase_AS"/>
</dbReference>
<evidence type="ECO:0000256" key="2">
    <source>
        <dbReference type="ARBA" id="ARBA00022679"/>
    </source>
</evidence>
<dbReference type="GO" id="GO:0004714">
    <property type="term" value="F:transmembrane receptor protein tyrosine kinase activity"/>
    <property type="evidence" value="ECO:0007669"/>
    <property type="project" value="InterPro"/>
</dbReference>
<dbReference type="SMART" id="SM00220">
    <property type="entry name" value="S_TKc"/>
    <property type="match status" value="1"/>
</dbReference>
<dbReference type="GO" id="GO:0004674">
    <property type="term" value="F:protein serine/threonine kinase activity"/>
    <property type="evidence" value="ECO:0007669"/>
    <property type="project" value="UniProtKB-KW"/>
</dbReference>
<dbReference type="PANTHER" id="PTHR27003">
    <property type="entry name" value="OS07G0166700 PROTEIN"/>
    <property type="match status" value="1"/>
</dbReference>
<keyword evidence="4" id="KW-0418">Kinase</keyword>
<evidence type="ECO:0000259" key="10">
    <source>
        <dbReference type="PROSITE" id="PS50011"/>
    </source>
</evidence>
<keyword evidence="12" id="KW-1185">Reference proteome</keyword>
<dbReference type="InterPro" id="IPR017441">
    <property type="entry name" value="Protein_kinase_ATP_BS"/>
</dbReference>
<dbReference type="PANTHER" id="PTHR27003:SF361">
    <property type="entry name" value="PROTEIN KINASE DOMAIN-CONTAINING PROTEIN"/>
    <property type="match status" value="1"/>
</dbReference>
<gene>
    <name evidence="11" type="ORF">QVD17_32323</name>
</gene>
<keyword evidence="7" id="KW-0460">Magnesium</keyword>
<keyword evidence="7" id="KW-0479">Metal-binding</keyword>
<evidence type="ECO:0000256" key="3">
    <source>
        <dbReference type="ARBA" id="ARBA00022741"/>
    </source>
</evidence>
<accession>A0AAD8K9F4</accession>
<dbReference type="PROSITE" id="PS50011">
    <property type="entry name" value="PROTEIN_KINASE_DOM"/>
    <property type="match status" value="1"/>
</dbReference>
<keyword evidence="1 9" id="KW-0723">Serine/threonine-protein kinase</keyword>
<dbReference type="SUPFAM" id="SSF56112">
    <property type="entry name" value="Protein kinase-like (PK-like)"/>
    <property type="match status" value="1"/>
</dbReference>
<organism evidence="11 12">
    <name type="scientific">Tagetes erecta</name>
    <name type="common">African marigold</name>
    <dbReference type="NCBI Taxonomy" id="13708"/>
    <lineage>
        <taxon>Eukaryota</taxon>
        <taxon>Viridiplantae</taxon>
        <taxon>Streptophyta</taxon>
        <taxon>Embryophyta</taxon>
        <taxon>Tracheophyta</taxon>
        <taxon>Spermatophyta</taxon>
        <taxon>Magnoliopsida</taxon>
        <taxon>eudicotyledons</taxon>
        <taxon>Gunneridae</taxon>
        <taxon>Pentapetalae</taxon>
        <taxon>asterids</taxon>
        <taxon>campanulids</taxon>
        <taxon>Asterales</taxon>
        <taxon>Asteraceae</taxon>
        <taxon>Asteroideae</taxon>
        <taxon>Heliantheae alliance</taxon>
        <taxon>Tageteae</taxon>
        <taxon>Tagetes</taxon>
    </lineage>
</organism>
<feature type="binding site" evidence="7">
    <location>
        <position position="180"/>
    </location>
    <ligand>
        <name>Mg(2+)</name>
        <dbReference type="ChEBI" id="CHEBI:18420"/>
    </ligand>
</feature>
<dbReference type="EMBL" id="JAUHHV010000008">
    <property type="protein sequence ID" value="KAK1416532.1"/>
    <property type="molecule type" value="Genomic_DNA"/>
</dbReference>
<dbReference type="Gene3D" id="3.30.200.20">
    <property type="entry name" value="Phosphorylase Kinase, domain 1"/>
    <property type="match status" value="1"/>
</dbReference>
<evidence type="ECO:0000256" key="1">
    <source>
        <dbReference type="ARBA" id="ARBA00022527"/>
    </source>
</evidence>
<dbReference type="PROSITE" id="PS00107">
    <property type="entry name" value="PROTEIN_KINASE_ATP"/>
    <property type="match status" value="1"/>
</dbReference>
<dbReference type="PIRSF" id="PIRSF000615">
    <property type="entry name" value="TyrPK_CSF1-R"/>
    <property type="match status" value="1"/>
</dbReference>
<dbReference type="InterPro" id="IPR011009">
    <property type="entry name" value="Kinase-like_dom_sf"/>
</dbReference>
<feature type="active site" description="Proton acceptor" evidence="6">
    <location>
        <position position="162"/>
    </location>
</feature>
<dbReference type="Gene3D" id="1.10.510.10">
    <property type="entry name" value="Transferase(Phosphotransferase) domain 1"/>
    <property type="match status" value="1"/>
</dbReference>
<dbReference type="InterPro" id="IPR000719">
    <property type="entry name" value="Prot_kinase_dom"/>
</dbReference>
<dbReference type="Proteomes" id="UP001229421">
    <property type="component" value="Unassembled WGS sequence"/>
</dbReference>